<proteinExistence type="predicted"/>
<dbReference type="InterPro" id="IPR009057">
    <property type="entry name" value="Homeodomain-like_sf"/>
</dbReference>
<evidence type="ECO:0000313" key="6">
    <source>
        <dbReference type="Proteomes" id="UP000538666"/>
    </source>
</evidence>
<dbReference type="PROSITE" id="PS01124">
    <property type="entry name" value="HTH_ARAC_FAMILY_2"/>
    <property type="match status" value="1"/>
</dbReference>
<dbReference type="EMBL" id="JACHEK010000011">
    <property type="protein sequence ID" value="MBB6146801.1"/>
    <property type="molecule type" value="Genomic_DNA"/>
</dbReference>
<feature type="domain" description="HTH araC/xylS-type" evidence="4">
    <location>
        <begin position="200"/>
        <end position="298"/>
    </location>
</feature>
<sequence length="303" mass="33954">MIDTGAYAERMARYLHLEDSPVHATLGSGNSALVVTRLHAPRGFATPTDPIPVEKAFSIHLHLRTSLGGQLWLGGKLEPTGKRPSGGVTILDLEHEPIAFFPNPIEVIQFYIPRVALEEFAYEHYLPKLDTLRWPHCEMDTTLKHLGKSLLFSIQQSHQTPRLFLDHLGQAVLAHATFAYGGIRSGLKSDRGHLAPWQTRRAKELLSANLNGDISLSSVAAECGLSVSHFAHAFRKTFGQPPHKWLMEQRLDAVKNLLLTSRLSLAEIASQYGFSDQPSLNRFFRRFVGESPGEWRRSRKSHL</sequence>
<dbReference type="OrthoDB" id="107004at2"/>
<keyword evidence="1" id="KW-0805">Transcription regulation</keyword>
<evidence type="ECO:0000256" key="3">
    <source>
        <dbReference type="ARBA" id="ARBA00023163"/>
    </source>
</evidence>
<dbReference type="SUPFAM" id="SSF46689">
    <property type="entry name" value="Homeodomain-like"/>
    <property type="match status" value="2"/>
</dbReference>
<dbReference type="PANTHER" id="PTHR46796:SF14">
    <property type="entry name" value="TRANSCRIPTIONAL REGULATORY PROTEIN"/>
    <property type="match status" value="1"/>
</dbReference>
<dbReference type="InterPro" id="IPR050204">
    <property type="entry name" value="AraC_XylS_family_regulators"/>
</dbReference>
<dbReference type="SMART" id="SM00342">
    <property type="entry name" value="HTH_ARAC"/>
    <property type="match status" value="1"/>
</dbReference>
<reference evidence="5 6" key="1">
    <citation type="submission" date="2020-08" db="EMBL/GenBank/DDBJ databases">
        <title>Genomic Encyclopedia of Type Strains, Phase IV (KMG-IV): sequencing the most valuable type-strain genomes for metagenomic binning, comparative biology and taxonomic classification.</title>
        <authorList>
            <person name="Goeker M."/>
        </authorList>
    </citation>
    <scope>NUCLEOTIDE SEQUENCE [LARGE SCALE GENOMIC DNA]</scope>
    <source>
        <strain evidence="5 6">DSM 103733</strain>
    </source>
</reference>
<dbReference type="InterPro" id="IPR018062">
    <property type="entry name" value="HTH_AraC-typ_CS"/>
</dbReference>
<protein>
    <submittedName>
        <fullName evidence="5">AraC family transcriptional regulator</fullName>
    </submittedName>
</protein>
<evidence type="ECO:0000313" key="5">
    <source>
        <dbReference type="EMBL" id="MBB6146801.1"/>
    </source>
</evidence>
<dbReference type="GO" id="GO:0003700">
    <property type="term" value="F:DNA-binding transcription factor activity"/>
    <property type="evidence" value="ECO:0007669"/>
    <property type="project" value="InterPro"/>
</dbReference>
<accession>A0A841K6N7</accession>
<evidence type="ECO:0000256" key="2">
    <source>
        <dbReference type="ARBA" id="ARBA00023125"/>
    </source>
</evidence>
<dbReference type="AlphaFoldDB" id="A0A841K6N7"/>
<keyword evidence="6" id="KW-1185">Reference proteome</keyword>
<comment type="caution">
    <text evidence="5">The sequence shown here is derived from an EMBL/GenBank/DDBJ whole genome shotgun (WGS) entry which is preliminary data.</text>
</comment>
<dbReference type="Gene3D" id="1.10.10.60">
    <property type="entry name" value="Homeodomain-like"/>
    <property type="match status" value="2"/>
</dbReference>
<dbReference type="PANTHER" id="PTHR46796">
    <property type="entry name" value="HTH-TYPE TRANSCRIPTIONAL ACTIVATOR RHAS-RELATED"/>
    <property type="match status" value="1"/>
</dbReference>
<dbReference type="Pfam" id="PF12833">
    <property type="entry name" value="HTH_18"/>
    <property type="match status" value="1"/>
</dbReference>
<gene>
    <name evidence="5" type="ORF">HNQ77_004782</name>
</gene>
<dbReference type="RefSeq" id="WP_050061323.1">
    <property type="nucleotide sequence ID" value="NZ_JACHEK010000011.1"/>
</dbReference>
<evidence type="ECO:0000256" key="1">
    <source>
        <dbReference type="ARBA" id="ARBA00023015"/>
    </source>
</evidence>
<organism evidence="5 6">
    <name type="scientific">Silvibacterium bohemicum</name>
    <dbReference type="NCBI Taxonomy" id="1577686"/>
    <lineage>
        <taxon>Bacteria</taxon>
        <taxon>Pseudomonadati</taxon>
        <taxon>Acidobacteriota</taxon>
        <taxon>Terriglobia</taxon>
        <taxon>Terriglobales</taxon>
        <taxon>Acidobacteriaceae</taxon>
        <taxon>Silvibacterium</taxon>
    </lineage>
</organism>
<dbReference type="Proteomes" id="UP000538666">
    <property type="component" value="Unassembled WGS sequence"/>
</dbReference>
<dbReference type="InterPro" id="IPR018060">
    <property type="entry name" value="HTH_AraC"/>
</dbReference>
<dbReference type="PROSITE" id="PS00041">
    <property type="entry name" value="HTH_ARAC_FAMILY_1"/>
    <property type="match status" value="1"/>
</dbReference>
<name>A0A841K6N7_9BACT</name>
<keyword evidence="2" id="KW-0238">DNA-binding</keyword>
<keyword evidence="3" id="KW-0804">Transcription</keyword>
<dbReference type="GO" id="GO:0043565">
    <property type="term" value="F:sequence-specific DNA binding"/>
    <property type="evidence" value="ECO:0007669"/>
    <property type="project" value="InterPro"/>
</dbReference>
<evidence type="ECO:0000259" key="4">
    <source>
        <dbReference type="PROSITE" id="PS01124"/>
    </source>
</evidence>